<dbReference type="InterPro" id="IPR013783">
    <property type="entry name" value="Ig-like_fold"/>
</dbReference>
<proteinExistence type="predicted"/>
<dbReference type="RefSeq" id="WP_169229743.1">
    <property type="nucleotide sequence ID" value="NZ_JABBGF010000001.1"/>
</dbReference>
<dbReference type="Proteomes" id="UP000552615">
    <property type="component" value="Unassembled WGS sequence"/>
</dbReference>
<reference evidence="2 3" key="1">
    <citation type="submission" date="2020-04" db="EMBL/GenBank/DDBJ databases">
        <title>Chryseobacterium sp. RJ-7-14 sp. nov., isolated from Jeju soil.</title>
        <authorList>
            <person name="Dahal R.H."/>
            <person name="Chaudhary D.K."/>
        </authorList>
    </citation>
    <scope>NUCLEOTIDE SEQUENCE [LARGE SCALE GENOMIC DNA]</scope>
    <source>
        <strain evidence="2 3">RJ-7-14</strain>
    </source>
</reference>
<accession>A0A7Y0A4F1</accession>
<dbReference type="AlphaFoldDB" id="A0A7Y0A4F1"/>
<dbReference type="EMBL" id="JABBGF010000001">
    <property type="protein sequence ID" value="NML56345.1"/>
    <property type="molecule type" value="Genomic_DNA"/>
</dbReference>
<protein>
    <submittedName>
        <fullName evidence="2">T9SS type B sorting domain-containing protein</fullName>
    </submittedName>
</protein>
<dbReference type="Gene3D" id="2.60.40.10">
    <property type="entry name" value="Immunoglobulins"/>
    <property type="match status" value="1"/>
</dbReference>
<organism evidence="2 3">
    <name type="scientific">Chryseobacterium cheonjiense</name>
    <dbReference type="NCBI Taxonomy" id="2728845"/>
    <lineage>
        <taxon>Bacteria</taxon>
        <taxon>Pseudomonadati</taxon>
        <taxon>Bacteroidota</taxon>
        <taxon>Flavobacteriia</taxon>
        <taxon>Flavobacteriales</taxon>
        <taxon>Weeksellaceae</taxon>
        <taxon>Chryseobacterium group</taxon>
        <taxon>Chryseobacterium</taxon>
    </lineage>
</organism>
<gene>
    <name evidence="2" type="ORF">HHL20_03215</name>
</gene>
<evidence type="ECO:0000313" key="2">
    <source>
        <dbReference type="EMBL" id="NML56345.1"/>
    </source>
</evidence>
<keyword evidence="3" id="KW-1185">Reference proteome</keyword>
<comment type="caution">
    <text evidence="2">The sequence shown here is derived from an EMBL/GenBank/DDBJ whole genome shotgun (WGS) entry which is preliminary data.</text>
</comment>
<dbReference type="Pfam" id="PF13585">
    <property type="entry name" value="CHU_C"/>
    <property type="match status" value="1"/>
</dbReference>
<name>A0A7Y0A4F1_9FLAO</name>
<keyword evidence="1" id="KW-0732">Signal</keyword>
<dbReference type="InterPro" id="IPR026341">
    <property type="entry name" value="T9SS_type_B"/>
</dbReference>
<evidence type="ECO:0000313" key="3">
    <source>
        <dbReference type="Proteomes" id="UP000552615"/>
    </source>
</evidence>
<dbReference type="NCBIfam" id="TIGR04131">
    <property type="entry name" value="Bac_Flav_CTERM"/>
    <property type="match status" value="1"/>
</dbReference>
<dbReference type="InterPro" id="IPR049804">
    <property type="entry name" value="Choice_anch_L"/>
</dbReference>
<sequence length="794" mass="84485">MLNYRLKNYFFFLVLLLVSGSVAAQQASRKNGKVKLTSESMKAGAFIDVNASSYPASSYSIQQLVQQVLINGQSSCATPNVTNVTLSPNQSQTDPNRFWGYFNKGTTNFPFADGIVLMTGVASQAGNTAYAGDMSGVISQNGDADLAAATGTNQGSQRDAVALEFDFVPNSNQVKFNYLFASEEYTGTFPCSYSDAFALLIKPVSGGPYVNYAVLPGNAGPVSVTNIHPANQFNGNPFPSNCPAINPTYFGGYNTTSIETNFNGRVVPLTAVATVTPGVAYHFKMVLADYTDNSLDSAVFLEGGSFDIGIGFTAGPGGPVLLSTINMCDNTPQILTAQVVTSPGTTYQWFKDGVAIAGATNISYTATQPGVYGIQVTIPGNQCPGSAEITIVGGTTPPAQDATLKLCTTPSVSTFNLNDARPLITSSTSAIVHYYVNQADAVAQNNNFLNAAAVSSYSGTDGQVLYVVVSNGAFCSKMVTLTLRKEATPVAQLTATKVRLCVGESTTLTAANGATYEWVGMTATGATMTVSPTQTTTYSVYAIGAQGCKSLQPASLTIEVVPAITSNLSGGMICQGDVITLDAGSGPNYTYLWNTGDTSQTISVGTPGAYSVTINNGVCSKVFTTQVIQAIIPEIINVNYTESGTMVLTASNPSNGALEYSIDNGLTWQNSNTFSNVPRNTVISIRVRVKKTSCVGFLQYFTFVMQNVITPNGDNINDIIDFRGVNQNKDFKASIFDRYGKEVYKESSLQPYWDGYFQGKRLPTASYWYQVSFEDPASKKPALKTGWILLKNIE</sequence>
<evidence type="ECO:0000256" key="1">
    <source>
        <dbReference type="SAM" id="SignalP"/>
    </source>
</evidence>
<dbReference type="NCBIfam" id="NF038133">
    <property type="entry name" value="choice_anch_L"/>
    <property type="match status" value="1"/>
</dbReference>
<feature type="signal peptide" evidence="1">
    <location>
        <begin position="1"/>
        <end position="23"/>
    </location>
</feature>
<feature type="chain" id="PRO_5030837099" evidence="1">
    <location>
        <begin position="24"/>
        <end position="794"/>
    </location>
</feature>